<evidence type="ECO:0000313" key="3">
    <source>
        <dbReference type="EMBL" id="TFJ28504.1"/>
    </source>
</evidence>
<evidence type="ECO:0000256" key="1">
    <source>
        <dbReference type="SAM" id="Coils"/>
    </source>
</evidence>
<keyword evidence="1" id="KW-0175">Coiled coil</keyword>
<keyword evidence="2" id="KW-0472">Membrane</keyword>
<sequence>MGNAIRFGYYGLVVIVVGMLGYKFYKSEDRNFSKTVEIFLPMFVALAPILLTILPTEKAIEVAFPDVEKYINRADDLEKENKELSENIVNLQKESTKMKNKNKLLGEKKYAEIGDTELVVDGLMVKAKNNLVANVNGDHYYHENILKNVTGKEIQYDDDQNKIFIGNQEINKINKIKFEDVKKLLYSGKNEINYEEEENDSFLVAGKEQKHGFVLTNSKYSREGSYGLFNLDGKYSKIEFDVGKVDDSNSSYIEDAKMKIFLDNELSEEHKISAELADTHFEIPVNNAKSLKILLTDSGSNFGFYNIVLTK</sequence>
<evidence type="ECO:0000313" key="4">
    <source>
        <dbReference type="Proteomes" id="UP000297938"/>
    </source>
</evidence>
<dbReference type="AlphaFoldDB" id="A0A7Z8CZN3"/>
<dbReference type="Proteomes" id="UP000297938">
    <property type="component" value="Unassembled WGS sequence"/>
</dbReference>
<comment type="caution">
    <text evidence="3">The sequence shown here is derived from an EMBL/GenBank/DDBJ whole genome shotgun (WGS) entry which is preliminary data.</text>
</comment>
<gene>
    <name evidence="3" type="ORF">CKN69_02955</name>
</gene>
<dbReference type="InterPro" id="IPR038637">
    <property type="entry name" value="NPCBM_sf"/>
</dbReference>
<keyword evidence="2" id="KW-0812">Transmembrane</keyword>
<name>A0A7Z8CZN3_CARDV</name>
<dbReference type="EMBL" id="NRPP01000007">
    <property type="protein sequence ID" value="TFJ28504.1"/>
    <property type="molecule type" value="Genomic_DNA"/>
</dbReference>
<dbReference type="Gene3D" id="2.60.120.1060">
    <property type="entry name" value="NPCBM/NEW2 domain"/>
    <property type="match status" value="1"/>
</dbReference>
<evidence type="ECO:0000256" key="2">
    <source>
        <dbReference type="SAM" id="Phobius"/>
    </source>
</evidence>
<dbReference type="InterPro" id="IPR008979">
    <property type="entry name" value="Galactose-bd-like_sf"/>
</dbReference>
<organism evidence="3 4">
    <name type="scientific">Carnobacterium divergens</name>
    <name type="common">Lactobacillus divergens</name>
    <dbReference type="NCBI Taxonomy" id="2748"/>
    <lineage>
        <taxon>Bacteria</taxon>
        <taxon>Bacillati</taxon>
        <taxon>Bacillota</taxon>
        <taxon>Bacilli</taxon>
        <taxon>Lactobacillales</taxon>
        <taxon>Carnobacteriaceae</taxon>
        <taxon>Carnobacterium</taxon>
    </lineage>
</organism>
<accession>A0A7Z8CZN3</accession>
<protein>
    <recommendedName>
        <fullName evidence="5">Glycosyl hydrolase family 98 putative carbohydrate-binding module domain-containing protein</fullName>
    </recommendedName>
</protein>
<feature type="coiled-coil region" evidence="1">
    <location>
        <begin position="67"/>
        <end position="101"/>
    </location>
</feature>
<dbReference type="SUPFAM" id="SSF49785">
    <property type="entry name" value="Galactose-binding domain-like"/>
    <property type="match status" value="1"/>
</dbReference>
<keyword evidence="2" id="KW-1133">Transmembrane helix</keyword>
<feature type="transmembrane region" description="Helical" evidence="2">
    <location>
        <begin position="37"/>
        <end position="54"/>
    </location>
</feature>
<dbReference type="RefSeq" id="WP_167554635.1">
    <property type="nucleotide sequence ID" value="NZ_JBFUWK010000004.1"/>
</dbReference>
<evidence type="ECO:0008006" key="5">
    <source>
        <dbReference type="Google" id="ProtNLM"/>
    </source>
</evidence>
<reference evidence="3 4" key="1">
    <citation type="journal article" date="2018" name="Int. J. Food Microbiol.">
        <title>Growth of Carnobacterium spp. isolated from chilled vacuum-packaged meat under relevant acidic conditions.</title>
        <authorList>
            <person name="Zhang P."/>
            <person name="Badoni M."/>
            <person name="Ganzle M."/>
            <person name="Yang X."/>
        </authorList>
    </citation>
    <scope>NUCLEOTIDE SEQUENCE [LARGE SCALE GENOMIC DNA]</scope>
    <source>
        <strain evidence="3 4">B2</strain>
    </source>
</reference>
<feature type="transmembrane region" description="Helical" evidence="2">
    <location>
        <begin position="6"/>
        <end position="25"/>
    </location>
</feature>
<proteinExistence type="predicted"/>